<evidence type="ECO:0000259" key="1">
    <source>
        <dbReference type="Pfam" id="PF16901"/>
    </source>
</evidence>
<evidence type="ECO:0000313" key="2">
    <source>
        <dbReference type="EMBL" id="GFP33077.1"/>
    </source>
</evidence>
<name>A0A6V8PLE2_9ACTN</name>
<protein>
    <submittedName>
        <fullName evidence="2">Glycerol-3-phosphate dehydrogenase</fullName>
    </submittedName>
</protein>
<gene>
    <name evidence="2" type="ORF">HKBW3S42_01393</name>
</gene>
<dbReference type="Pfam" id="PF16901">
    <property type="entry name" value="DAO_C"/>
    <property type="match status" value="1"/>
</dbReference>
<organism evidence="2 3">
    <name type="scientific">Candidatus Hakubella thermalkaliphila</name>
    <dbReference type="NCBI Taxonomy" id="2754717"/>
    <lineage>
        <taxon>Bacteria</taxon>
        <taxon>Bacillati</taxon>
        <taxon>Actinomycetota</taxon>
        <taxon>Actinomycetota incertae sedis</taxon>
        <taxon>Candidatus Hakubellales</taxon>
        <taxon>Candidatus Hakubellaceae</taxon>
        <taxon>Candidatus Hakubella</taxon>
    </lineage>
</organism>
<accession>A0A6V8PLE2</accession>
<dbReference type="InterPro" id="IPR031656">
    <property type="entry name" value="DAO_C"/>
</dbReference>
<proteinExistence type="predicted"/>
<feature type="domain" description="Alpha-glycerophosphate oxidase C-terminal" evidence="1">
    <location>
        <begin position="1"/>
        <end position="50"/>
    </location>
</feature>
<dbReference type="EMBL" id="BLSA01000262">
    <property type="protein sequence ID" value="GFP33077.1"/>
    <property type="molecule type" value="Genomic_DNA"/>
</dbReference>
<dbReference type="Proteomes" id="UP000568877">
    <property type="component" value="Unassembled WGS sequence"/>
</dbReference>
<reference evidence="2 3" key="1">
    <citation type="journal article" date="2020" name="Front. Microbiol.">
        <title>Single-cell genomics of novel Actinobacteria with the Wood-Ljungdahl pathway discovered in a serpentinizing system.</title>
        <authorList>
            <person name="Merino N."/>
            <person name="Kawai M."/>
            <person name="Boyd E.S."/>
            <person name="Colman D.R."/>
            <person name="McGlynn S.E."/>
            <person name="Nealson K.H."/>
            <person name="Kurokawa K."/>
            <person name="Hongoh Y."/>
        </authorList>
    </citation>
    <scope>NUCLEOTIDE SEQUENCE [LARGE SCALE GENOMIC DNA]</scope>
    <source>
        <strain evidence="2 3">S42</strain>
    </source>
</reference>
<sequence length="68" mass="7602">EIVHAIRDEMAQKLSDVILRRTELGEGGSPGDECLAACAQMMAKEKGWDRLKTEKEIDEVKAIYKPAQ</sequence>
<feature type="non-terminal residue" evidence="2">
    <location>
        <position position="1"/>
    </location>
</feature>
<dbReference type="Gene3D" id="1.10.8.870">
    <property type="entry name" value="Alpha-glycerophosphate oxidase, cap domain"/>
    <property type="match status" value="1"/>
</dbReference>
<dbReference type="AlphaFoldDB" id="A0A6V8PLE2"/>
<dbReference type="InterPro" id="IPR038299">
    <property type="entry name" value="DAO_C_sf"/>
</dbReference>
<comment type="caution">
    <text evidence="2">The sequence shown here is derived from an EMBL/GenBank/DDBJ whole genome shotgun (WGS) entry which is preliminary data.</text>
</comment>
<evidence type="ECO:0000313" key="3">
    <source>
        <dbReference type="Proteomes" id="UP000568877"/>
    </source>
</evidence>